<feature type="region of interest" description="Disordered" evidence="1">
    <location>
        <begin position="1"/>
        <end position="69"/>
    </location>
</feature>
<comment type="caution">
    <text evidence="2">The sequence shown here is derived from an EMBL/GenBank/DDBJ whole genome shotgun (WGS) entry which is preliminary data.</text>
</comment>
<evidence type="ECO:0000313" key="2">
    <source>
        <dbReference type="EMBL" id="CAB4038789.1"/>
    </source>
</evidence>
<evidence type="ECO:0000313" key="3">
    <source>
        <dbReference type="Proteomes" id="UP001152795"/>
    </source>
</evidence>
<dbReference type="OrthoDB" id="289721at2759"/>
<feature type="compositionally biased region" description="Low complexity" evidence="1">
    <location>
        <begin position="25"/>
        <end position="42"/>
    </location>
</feature>
<feature type="compositionally biased region" description="Polar residues" evidence="1">
    <location>
        <begin position="1"/>
        <end position="12"/>
    </location>
</feature>
<dbReference type="EMBL" id="CACRXK020024583">
    <property type="protein sequence ID" value="CAB4038789.1"/>
    <property type="molecule type" value="Genomic_DNA"/>
</dbReference>
<feature type="compositionally biased region" description="Polar residues" evidence="1">
    <location>
        <begin position="43"/>
        <end position="59"/>
    </location>
</feature>
<evidence type="ECO:0000256" key="1">
    <source>
        <dbReference type="SAM" id="MobiDB-lite"/>
    </source>
</evidence>
<keyword evidence="3" id="KW-1185">Reference proteome</keyword>
<name>A0A7D9K1P2_PARCT</name>
<proteinExistence type="predicted"/>
<gene>
    <name evidence="2" type="ORF">PACLA_8A006789</name>
</gene>
<sequence>MESFIDITSGQKKLQKPISYGDNESVISDDSSSPKSIDSDYSFETTASSLEDEQGQYTSDESRASSRLSRQSSIVDGLLTEIYDRYHHGSRSGDSDNVTECSTTSFYSGSFELDERTQRWTRSQLNGKDLGEIRRVSDELSSYVTLLSGRLVRQLKRRDKNAYKLQRNFDILTAILQAVSLKR</sequence>
<protein>
    <submittedName>
        <fullName evidence="2">TBC1 domain family member 30-like</fullName>
    </submittedName>
</protein>
<feature type="non-terminal residue" evidence="2">
    <location>
        <position position="1"/>
    </location>
</feature>
<reference evidence="2" key="1">
    <citation type="submission" date="2020-04" db="EMBL/GenBank/DDBJ databases">
        <authorList>
            <person name="Alioto T."/>
            <person name="Alioto T."/>
            <person name="Gomez Garrido J."/>
        </authorList>
    </citation>
    <scope>NUCLEOTIDE SEQUENCE</scope>
    <source>
        <strain evidence="2">A484AB</strain>
    </source>
</reference>
<dbReference type="AlphaFoldDB" id="A0A7D9K1P2"/>
<dbReference type="Proteomes" id="UP001152795">
    <property type="component" value="Unassembled WGS sequence"/>
</dbReference>
<organism evidence="2 3">
    <name type="scientific">Paramuricea clavata</name>
    <name type="common">Red gorgonian</name>
    <name type="synonym">Violescent sea-whip</name>
    <dbReference type="NCBI Taxonomy" id="317549"/>
    <lineage>
        <taxon>Eukaryota</taxon>
        <taxon>Metazoa</taxon>
        <taxon>Cnidaria</taxon>
        <taxon>Anthozoa</taxon>
        <taxon>Octocorallia</taxon>
        <taxon>Malacalcyonacea</taxon>
        <taxon>Plexauridae</taxon>
        <taxon>Paramuricea</taxon>
    </lineage>
</organism>
<accession>A0A7D9K1P2</accession>